<name>A0AC34FP56_9BILA</name>
<organism evidence="1 2">
    <name type="scientific">Panagrolaimus sp. ES5</name>
    <dbReference type="NCBI Taxonomy" id="591445"/>
    <lineage>
        <taxon>Eukaryota</taxon>
        <taxon>Metazoa</taxon>
        <taxon>Ecdysozoa</taxon>
        <taxon>Nematoda</taxon>
        <taxon>Chromadorea</taxon>
        <taxon>Rhabditida</taxon>
        <taxon>Tylenchina</taxon>
        <taxon>Panagrolaimomorpha</taxon>
        <taxon>Panagrolaimoidea</taxon>
        <taxon>Panagrolaimidae</taxon>
        <taxon>Panagrolaimus</taxon>
    </lineage>
</organism>
<dbReference type="WBParaSite" id="ES5_v2.g19206.t1">
    <property type="protein sequence ID" value="ES5_v2.g19206.t1"/>
    <property type="gene ID" value="ES5_v2.g19206"/>
</dbReference>
<dbReference type="Proteomes" id="UP000887579">
    <property type="component" value="Unplaced"/>
</dbReference>
<accession>A0AC34FP56</accession>
<sequence>MKFQEQIDEFRKEIKEVIQYVPLAWIWNADQTGIKQEMHFGRTLTFKGEKKVEAFAQKINATAHSYTAQVVINAEGQLMRPMLVIFREPKEPNCFDAKLAPFHNMIVVSTQFGMMNSQLGIYWLEEIFKPHAGLNPVLVVDS</sequence>
<proteinExistence type="predicted"/>
<reference evidence="2" key="1">
    <citation type="submission" date="2022-11" db="UniProtKB">
        <authorList>
            <consortium name="WormBaseParasite"/>
        </authorList>
    </citation>
    <scope>IDENTIFICATION</scope>
</reference>
<evidence type="ECO:0000313" key="1">
    <source>
        <dbReference type="Proteomes" id="UP000887579"/>
    </source>
</evidence>
<protein>
    <submittedName>
        <fullName evidence="2">Uncharacterized protein</fullName>
    </submittedName>
</protein>
<evidence type="ECO:0000313" key="2">
    <source>
        <dbReference type="WBParaSite" id="ES5_v2.g19206.t1"/>
    </source>
</evidence>